<keyword evidence="2" id="KW-1185">Reference proteome</keyword>
<accession>A0ACC1N372</accession>
<reference evidence="1" key="1">
    <citation type="submission" date="2022-08" db="EMBL/GenBank/DDBJ databases">
        <title>Genome Sequence of Pycnoporus sanguineus.</title>
        <authorList>
            <person name="Buettner E."/>
        </authorList>
    </citation>
    <scope>NUCLEOTIDE SEQUENCE</scope>
    <source>
        <strain evidence="1">CG-C14</strain>
    </source>
</reference>
<gene>
    <name evidence="1" type="ORF">NUW54_g12018</name>
</gene>
<evidence type="ECO:0000313" key="2">
    <source>
        <dbReference type="Proteomes" id="UP001144978"/>
    </source>
</evidence>
<name>A0ACC1N372_9APHY</name>
<comment type="caution">
    <text evidence="1">The sequence shown here is derived from an EMBL/GenBank/DDBJ whole genome shotgun (WGS) entry which is preliminary data.</text>
</comment>
<dbReference type="Proteomes" id="UP001144978">
    <property type="component" value="Unassembled WGS sequence"/>
</dbReference>
<organism evidence="1 2">
    <name type="scientific">Trametes sanguinea</name>
    <dbReference type="NCBI Taxonomy" id="158606"/>
    <lineage>
        <taxon>Eukaryota</taxon>
        <taxon>Fungi</taxon>
        <taxon>Dikarya</taxon>
        <taxon>Basidiomycota</taxon>
        <taxon>Agaricomycotina</taxon>
        <taxon>Agaricomycetes</taxon>
        <taxon>Polyporales</taxon>
        <taxon>Polyporaceae</taxon>
        <taxon>Trametes</taxon>
    </lineage>
</organism>
<evidence type="ECO:0000313" key="1">
    <source>
        <dbReference type="EMBL" id="KAJ2973692.1"/>
    </source>
</evidence>
<protein>
    <submittedName>
        <fullName evidence="1">Uncharacterized protein</fullName>
    </submittedName>
</protein>
<proteinExistence type="predicted"/>
<sequence>MVCTTTLGGTASNVVVANVVHGLMRMTWVPTPVSDEQAFEAIRSGVDALPSGVKMILNSAQFYGMGWSTANLQLLSRFYEKYPDYADRTFLMVKGEIQSISAFPVRSARFLRSIDAPAPHRSDRDHAGSSDIDRRPGSLTQSDRCIGSLLARRSVHCDNTNLSLVDLWMSYSNSAYCIALCEGISAGTGVRHVEEDPAEPTTVIRRYHYSLLRLHVQMRSRMKARRNRSSLVRNLRTTFTRGMPPRTGLLHIHCTILLHSWATQTRTGGGLDARTSSAEIEVEAFIDPAERAPRASAPDGDSPESTVDILIDPGGDSTQRREQTPEGPVEQAYIAVLHGPKSSRRPCRTRLSYRVHEGRTVGLGLFRWLPSSDPLPSSMEAALYSSRVVVVKLNDPRNKFTLQTLSREGKETDALRAEVPVGEFASMYNDPSASTSSLA</sequence>
<dbReference type="EMBL" id="JANSHE010004935">
    <property type="protein sequence ID" value="KAJ2973692.1"/>
    <property type="molecule type" value="Genomic_DNA"/>
</dbReference>